<comment type="caution">
    <text evidence="2">The sequence shown here is derived from an EMBL/GenBank/DDBJ whole genome shotgun (WGS) entry which is preliminary data.</text>
</comment>
<dbReference type="Gene3D" id="1.20.1280.140">
    <property type="match status" value="1"/>
</dbReference>
<keyword evidence="3" id="KW-1185">Reference proteome</keyword>
<dbReference type="Pfam" id="PF12296">
    <property type="entry name" value="HsbA"/>
    <property type="match status" value="1"/>
</dbReference>
<dbReference type="Proteomes" id="UP001610334">
    <property type="component" value="Unassembled WGS sequence"/>
</dbReference>
<protein>
    <submittedName>
        <fullName evidence="2">Uncharacterized protein</fullName>
    </submittedName>
</protein>
<evidence type="ECO:0000256" key="1">
    <source>
        <dbReference type="SAM" id="SignalP"/>
    </source>
</evidence>
<keyword evidence="1" id="KW-0732">Signal</keyword>
<reference evidence="2 3" key="1">
    <citation type="submission" date="2024-07" db="EMBL/GenBank/DDBJ databases">
        <title>Section-level genome sequencing and comparative genomics of Aspergillus sections Usti and Cavernicolus.</title>
        <authorList>
            <consortium name="Lawrence Berkeley National Laboratory"/>
            <person name="Nybo J.L."/>
            <person name="Vesth T.C."/>
            <person name="Theobald S."/>
            <person name="Frisvad J.C."/>
            <person name="Larsen T.O."/>
            <person name="Kjaerboelling I."/>
            <person name="Rothschild-Mancinelli K."/>
            <person name="Lyhne E.K."/>
            <person name="Kogle M.E."/>
            <person name="Barry K."/>
            <person name="Clum A."/>
            <person name="Na H."/>
            <person name="Ledsgaard L."/>
            <person name="Lin J."/>
            <person name="Lipzen A."/>
            <person name="Kuo A."/>
            <person name="Riley R."/>
            <person name="Mondo S."/>
            <person name="Labutti K."/>
            <person name="Haridas S."/>
            <person name="Pangalinan J."/>
            <person name="Salamov A.A."/>
            <person name="Simmons B.A."/>
            <person name="Magnuson J.K."/>
            <person name="Chen J."/>
            <person name="Drula E."/>
            <person name="Henrissat B."/>
            <person name="Wiebenga A."/>
            <person name="Lubbers R.J."/>
            <person name="Gomes A.C."/>
            <person name="Makela M.R."/>
            <person name="Stajich J."/>
            <person name="Grigoriev I.V."/>
            <person name="Mortensen U.H."/>
            <person name="De Vries R.P."/>
            <person name="Baker S.E."/>
            <person name="Andersen M.R."/>
        </authorList>
    </citation>
    <scope>NUCLEOTIDE SEQUENCE [LARGE SCALE GENOMIC DNA]</scope>
    <source>
        <strain evidence="2 3">CBS 588.65</strain>
    </source>
</reference>
<evidence type="ECO:0000313" key="3">
    <source>
        <dbReference type="Proteomes" id="UP001610334"/>
    </source>
</evidence>
<feature type="chain" id="PRO_5047129372" evidence="1">
    <location>
        <begin position="19"/>
        <end position="178"/>
    </location>
</feature>
<organism evidence="2 3">
    <name type="scientific">Aspergillus granulosus</name>
    <dbReference type="NCBI Taxonomy" id="176169"/>
    <lineage>
        <taxon>Eukaryota</taxon>
        <taxon>Fungi</taxon>
        <taxon>Dikarya</taxon>
        <taxon>Ascomycota</taxon>
        <taxon>Pezizomycotina</taxon>
        <taxon>Eurotiomycetes</taxon>
        <taxon>Eurotiomycetidae</taxon>
        <taxon>Eurotiales</taxon>
        <taxon>Aspergillaceae</taxon>
        <taxon>Aspergillus</taxon>
        <taxon>Aspergillus subgen. Nidulantes</taxon>
    </lineage>
</organism>
<dbReference type="InterPro" id="IPR021054">
    <property type="entry name" value="Cell_wall_mannoprotein_1"/>
</dbReference>
<sequence>MKLATGLFLFNLFLTTLCAPTPPSKRSGTDYINLYTTLTSLTYDFTTYIESYAGGVVPGTVVQDQADILLLAFNNALATIYTLPLLNSAETIALANPILDTQDAVYWMIDNLVAVRAQLISDGLNYGIADFLYYLRSVMGDIRDQTAYKVPGVYAQAIWDALDDIYRAIENGLIAYSF</sequence>
<accession>A0ABR4H3B5</accession>
<feature type="signal peptide" evidence="1">
    <location>
        <begin position="1"/>
        <end position="18"/>
    </location>
</feature>
<dbReference type="EMBL" id="JBFXLT010000080">
    <property type="protein sequence ID" value="KAL2809920.1"/>
    <property type="molecule type" value="Genomic_DNA"/>
</dbReference>
<gene>
    <name evidence="2" type="ORF">BJX63DRAFT_434778</name>
</gene>
<evidence type="ECO:0000313" key="2">
    <source>
        <dbReference type="EMBL" id="KAL2809920.1"/>
    </source>
</evidence>
<name>A0ABR4H3B5_9EURO</name>
<proteinExistence type="predicted"/>